<organism evidence="4 5">
    <name type="scientific">Candidatus Sungbacteria bacterium RIFCSPHIGHO2_02_FULL_51_29</name>
    <dbReference type="NCBI Taxonomy" id="1802273"/>
    <lineage>
        <taxon>Bacteria</taxon>
        <taxon>Candidatus Sungiibacteriota</taxon>
    </lineage>
</organism>
<dbReference type="SMART" id="SM01003">
    <property type="entry name" value="AlaDh_PNT_N"/>
    <property type="match status" value="1"/>
</dbReference>
<dbReference type="GO" id="GO:0005886">
    <property type="term" value="C:plasma membrane"/>
    <property type="evidence" value="ECO:0007669"/>
    <property type="project" value="TreeGrafter"/>
</dbReference>
<dbReference type="Pfam" id="PF05222">
    <property type="entry name" value="AlaDh_PNT_N"/>
    <property type="match status" value="1"/>
</dbReference>
<name>A0A1G2KVK3_9BACT</name>
<proteinExistence type="predicted"/>
<dbReference type="GO" id="GO:0000286">
    <property type="term" value="F:alanine dehydrogenase activity"/>
    <property type="evidence" value="ECO:0007669"/>
    <property type="project" value="TreeGrafter"/>
</dbReference>
<dbReference type="SMART" id="SM01002">
    <property type="entry name" value="AlaDh_PNT_C"/>
    <property type="match status" value="1"/>
</dbReference>
<dbReference type="Proteomes" id="UP000177811">
    <property type="component" value="Unassembled WGS sequence"/>
</dbReference>
<sequence length="384" mass="41132">MRMSILVLKEIKNGEKRVAATPADVSLLSTLTRVYVEKDAGKESGFSDDDYGDAGADIHSREQMREVMLSIAEPIVIKVKELLPPEYDFLHSGSGGQTGAVMGFGHLASNRELTMMTVARKATYLSLEDIVVNGKRPVLANMSEVAGEEAVRLAKKHLPEGSPAYILIGYGTAGRAAHRAIATSGSVPLVCALDISVGLDKLNSFFGLSPAPSLLTSCTLENFDTEIRTAIRNCRGGHYGARETPIVMILSPYIPESTAPKMIRRSIIPMLPRGSAIVDISIDQGGACEFSRATSHDEPIADINGVSYIGIPNLPGGAPLRATPMLSMTTRPFILEIARKGFVQALRDNESLRNAVSVYQGKVTSRGLAKTFGLEHAPIASLLA</sequence>
<dbReference type="AlphaFoldDB" id="A0A1G2KVK3"/>
<evidence type="ECO:0000259" key="2">
    <source>
        <dbReference type="SMART" id="SM01002"/>
    </source>
</evidence>
<comment type="caution">
    <text evidence="4">The sequence shown here is derived from an EMBL/GenBank/DDBJ whole genome shotgun (WGS) entry which is preliminary data.</text>
</comment>
<gene>
    <name evidence="4" type="ORF">A3C16_00105</name>
</gene>
<accession>A0A1G2KVK3</accession>
<dbReference type="InterPro" id="IPR007886">
    <property type="entry name" value="AlaDH/PNT_N"/>
</dbReference>
<dbReference type="PANTHER" id="PTHR42795:SF1">
    <property type="entry name" value="ALANINE DEHYDROGENASE"/>
    <property type="match status" value="1"/>
</dbReference>
<dbReference type="Pfam" id="PF01262">
    <property type="entry name" value="AlaDh_PNT_C"/>
    <property type="match status" value="1"/>
</dbReference>
<evidence type="ECO:0000313" key="4">
    <source>
        <dbReference type="EMBL" id="OHA03430.1"/>
    </source>
</evidence>
<dbReference type="InterPro" id="IPR036291">
    <property type="entry name" value="NAD(P)-bd_dom_sf"/>
</dbReference>
<feature type="domain" description="Alanine dehydrogenase/pyridine nucleotide transhydrogenase N-terminal" evidence="3">
    <location>
        <begin position="6"/>
        <end position="146"/>
    </location>
</feature>
<evidence type="ECO:0000256" key="1">
    <source>
        <dbReference type="ARBA" id="ARBA00023002"/>
    </source>
</evidence>
<dbReference type="EMBL" id="MHQL01000015">
    <property type="protein sequence ID" value="OHA03430.1"/>
    <property type="molecule type" value="Genomic_DNA"/>
</dbReference>
<evidence type="ECO:0000259" key="3">
    <source>
        <dbReference type="SMART" id="SM01003"/>
    </source>
</evidence>
<dbReference type="Gene3D" id="3.40.50.720">
    <property type="entry name" value="NAD(P)-binding Rossmann-like Domain"/>
    <property type="match status" value="2"/>
</dbReference>
<feature type="domain" description="Alanine dehydrogenase/pyridine nucleotide transhydrogenase NAD(H)-binding" evidence="2">
    <location>
        <begin position="147"/>
        <end position="310"/>
    </location>
</feature>
<keyword evidence="1" id="KW-0560">Oxidoreductase</keyword>
<dbReference type="SUPFAM" id="SSF51735">
    <property type="entry name" value="NAD(P)-binding Rossmann-fold domains"/>
    <property type="match status" value="1"/>
</dbReference>
<dbReference type="GO" id="GO:0006524">
    <property type="term" value="P:alanine catabolic process"/>
    <property type="evidence" value="ECO:0007669"/>
    <property type="project" value="TreeGrafter"/>
</dbReference>
<dbReference type="PANTHER" id="PTHR42795">
    <property type="entry name" value="ALANINE DEHYDROGENASE"/>
    <property type="match status" value="1"/>
</dbReference>
<evidence type="ECO:0000313" key="5">
    <source>
        <dbReference type="Proteomes" id="UP000177811"/>
    </source>
</evidence>
<dbReference type="InterPro" id="IPR007698">
    <property type="entry name" value="AlaDH/PNT_NAD(H)-bd"/>
</dbReference>
<dbReference type="SUPFAM" id="SSF52283">
    <property type="entry name" value="Formate/glycerate dehydrogenase catalytic domain-like"/>
    <property type="match status" value="1"/>
</dbReference>
<reference evidence="4 5" key="1">
    <citation type="journal article" date="2016" name="Nat. Commun.">
        <title>Thousands of microbial genomes shed light on interconnected biogeochemical processes in an aquifer system.</title>
        <authorList>
            <person name="Anantharaman K."/>
            <person name="Brown C.T."/>
            <person name="Hug L.A."/>
            <person name="Sharon I."/>
            <person name="Castelle C.J."/>
            <person name="Probst A.J."/>
            <person name="Thomas B.C."/>
            <person name="Singh A."/>
            <person name="Wilkins M.J."/>
            <person name="Karaoz U."/>
            <person name="Brodie E.L."/>
            <person name="Williams K.H."/>
            <person name="Hubbard S.S."/>
            <person name="Banfield J.F."/>
        </authorList>
    </citation>
    <scope>NUCLEOTIDE SEQUENCE [LARGE SCALE GENOMIC DNA]</scope>
</reference>
<protein>
    <submittedName>
        <fullName evidence="4">Uncharacterized protein</fullName>
    </submittedName>
</protein>